<organism evidence="2">
    <name type="scientific">Guillardia theta (strain CCMP2712)</name>
    <name type="common">Cryptophyte</name>
    <dbReference type="NCBI Taxonomy" id="905079"/>
    <lineage>
        <taxon>Eukaryota</taxon>
        <taxon>Cryptophyceae</taxon>
        <taxon>Pyrenomonadales</taxon>
        <taxon>Geminigeraceae</taxon>
        <taxon>Guillardia</taxon>
    </lineage>
</organism>
<reference evidence="3" key="3">
    <citation type="submission" date="2015-06" db="UniProtKB">
        <authorList>
            <consortium name="EnsemblProtists"/>
        </authorList>
    </citation>
    <scope>IDENTIFICATION</scope>
</reference>
<dbReference type="AlphaFoldDB" id="L1IQV6"/>
<reference evidence="2 4" key="1">
    <citation type="journal article" date="2012" name="Nature">
        <title>Algal genomes reveal evolutionary mosaicism and the fate of nucleomorphs.</title>
        <authorList>
            <consortium name="DOE Joint Genome Institute"/>
            <person name="Curtis B.A."/>
            <person name="Tanifuji G."/>
            <person name="Burki F."/>
            <person name="Gruber A."/>
            <person name="Irimia M."/>
            <person name="Maruyama S."/>
            <person name="Arias M.C."/>
            <person name="Ball S.G."/>
            <person name="Gile G.H."/>
            <person name="Hirakawa Y."/>
            <person name="Hopkins J.F."/>
            <person name="Kuo A."/>
            <person name="Rensing S.A."/>
            <person name="Schmutz J."/>
            <person name="Symeonidi A."/>
            <person name="Elias M."/>
            <person name="Eveleigh R.J."/>
            <person name="Herman E.K."/>
            <person name="Klute M.J."/>
            <person name="Nakayama T."/>
            <person name="Obornik M."/>
            <person name="Reyes-Prieto A."/>
            <person name="Armbrust E.V."/>
            <person name="Aves S.J."/>
            <person name="Beiko R.G."/>
            <person name="Coutinho P."/>
            <person name="Dacks J.B."/>
            <person name="Durnford D.G."/>
            <person name="Fast N.M."/>
            <person name="Green B.R."/>
            <person name="Grisdale C.J."/>
            <person name="Hempel F."/>
            <person name="Henrissat B."/>
            <person name="Hoppner M.P."/>
            <person name="Ishida K."/>
            <person name="Kim E."/>
            <person name="Koreny L."/>
            <person name="Kroth P.G."/>
            <person name="Liu Y."/>
            <person name="Malik S.B."/>
            <person name="Maier U.G."/>
            <person name="McRose D."/>
            <person name="Mock T."/>
            <person name="Neilson J.A."/>
            <person name="Onodera N.T."/>
            <person name="Poole A.M."/>
            <person name="Pritham E.J."/>
            <person name="Richards T.A."/>
            <person name="Rocap G."/>
            <person name="Roy S.W."/>
            <person name="Sarai C."/>
            <person name="Schaack S."/>
            <person name="Shirato S."/>
            <person name="Slamovits C.H."/>
            <person name="Spencer D.F."/>
            <person name="Suzuki S."/>
            <person name="Worden A.Z."/>
            <person name="Zauner S."/>
            <person name="Barry K."/>
            <person name="Bell C."/>
            <person name="Bharti A.K."/>
            <person name="Crow J.A."/>
            <person name="Grimwood J."/>
            <person name="Kramer R."/>
            <person name="Lindquist E."/>
            <person name="Lucas S."/>
            <person name="Salamov A."/>
            <person name="McFadden G.I."/>
            <person name="Lane C.E."/>
            <person name="Keeling P.J."/>
            <person name="Gray M.W."/>
            <person name="Grigoriev I.V."/>
            <person name="Archibald J.M."/>
        </authorList>
    </citation>
    <scope>NUCLEOTIDE SEQUENCE</scope>
    <source>
        <strain evidence="2 4">CCMP2712</strain>
    </source>
</reference>
<name>L1IQV6_GUITC</name>
<dbReference type="RefSeq" id="XP_005825442.1">
    <property type="nucleotide sequence ID" value="XM_005825385.1"/>
</dbReference>
<evidence type="ECO:0000313" key="2">
    <source>
        <dbReference type="EMBL" id="EKX38462.1"/>
    </source>
</evidence>
<proteinExistence type="predicted"/>
<feature type="compositionally biased region" description="Polar residues" evidence="1">
    <location>
        <begin position="158"/>
        <end position="171"/>
    </location>
</feature>
<sequence length="262" mass="29931">MIPEEMSKAIIRHVEQLEHDEDYFQLDEQSWDVVRVCGLLIHFLCRRRDESCLSPDDNLAQLNRQSLQDKTSCTSVITFEAAEKILQGVKEFADDLKKREKLRRQILFDLKVNFDKERNQLESVIRLKEQQLVSRDDVKQRKKLDVGKNIDKIYKSLLENSGQSPRSSQGELGSPRPATRPASDDRISLSPRELESLLTPRRRILEALDKAGASPALVTQVVTAMDRAEKEAVSRGRSPRESYRTSTLRGQEAAGLRLTDDS</sequence>
<keyword evidence="4" id="KW-1185">Reference proteome</keyword>
<dbReference type="HOGENOM" id="CLU_1063357_0_0_1"/>
<reference evidence="4" key="2">
    <citation type="submission" date="2012-11" db="EMBL/GenBank/DDBJ databases">
        <authorList>
            <person name="Kuo A."/>
            <person name="Curtis B.A."/>
            <person name="Tanifuji G."/>
            <person name="Burki F."/>
            <person name="Gruber A."/>
            <person name="Irimia M."/>
            <person name="Maruyama S."/>
            <person name="Arias M.C."/>
            <person name="Ball S.G."/>
            <person name="Gile G.H."/>
            <person name="Hirakawa Y."/>
            <person name="Hopkins J.F."/>
            <person name="Rensing S.A."/>
            <person name="Schmutz J."/>
            <person name="Symeonidi A."/>
            <person name="Elias M."/>
            <person name="Eveleigh R.J."/>
            <person name="Herman E.K."/>
            <person name="Klute M.J."/>
            <person name="Nakayama T."/>
            <person name="Obornik M."/>
            <person name="Reyes-Prieto A."/>
            <person name="Armbrust E.V."/>
            <person name="Aves S.J."/>
            <person name="Beiko R.G."/>
            <person name="Coutinho P."/>
            <person name="Dacks J.B."/>
            <person name="Durnford D.G."/>
            <person name="Fast N.M."/>
            <person name="Green B.R."/>
            <person name="Grisdale C."/>
            <person name="Hempe F."/>
            <person name="Henrissat B."/>
            <person name="Hoppner M.P."/>
            <person name="Ishida K.-I."/>
            <person name="Kim E."/>
            <person name="Koreny L."/>
            <person name="Kroth P.G."/>
            <person name="Liu Y."/>
            <person name="Malik S.-B."/>
            <person name="Maier U.G."/>
            <person name="McRose D."/>
            <person name="Mock T."/>
            <person name="Neilson J.A."/>
            <person name="Onodera N.T."/>
            <person name="Poole A.M."/>
            <person name="Pritham E.J."/>
            <person name="Richards T.A."/>
            <person name="Rocap G."/>
            <person name="Roy S.W."/>
            <person name="Sarai C."/>
            <person name="Schaack S."/>
            <person name="Shirato S."/>
            <person name="Slamovits C.H."/>
            <person name="Spencer D.F."/>
            <person name="Suzuki S."/>
            <person name="Worden A.Z."/>
            <person name="Zauner S."/>
            <person name="Barry K."/>
            <person name="Bell C."/>
            <person name="Bharti A.K."/>
            <person name="Crow J.A."/>
            <person name="Grimwood J."/>
            <person name="Kramer R."/>
            <person name="Lindquist E."/>
            <person name="Lucas S."/>
            <person name="Salamov A."/>
            <person name="McFadden G.I."/>
            <person name="Lane C.E."/>
            <person name="Keeling P.J."/>
            <person name="Gray M.W."/>
            <person name="Grigoriev I.V."/>
            <person name="Archibald J.M."/>
        </authorList>
    </citation>
    <scope>NUCLEOTIDE SEQUENCE</scope>
    <source>
        <strain evidence="4">CCMP2712</strain>
    </source>
</reference>
<dbReference type="KEGG" id="gtt:GUITHDRAFT_154714"/>
<accession>L1IQV6</accession>
<feature type="compositionally biased region" description="Basic and acidic residues" evidence="1">
    <location>
        <begin position="227"/>
        <end position="243"/>
    </location>
</feature>
<feature type="region of interest" description="Disordered" evidence="1">
    <location>
        <begin position="157"/>
        <end position="192"/>
    </location>
</feature>
<evidence type="ECO:0000313" key="3">
    <source>
        <dbReference type="EnsemblProtists" id="EKX38462"/>
    </source>
</evidence>
<evidence type="ECO:0000256" key="1">
    <source>
        <dbReference type="SAM" id="MobiDB-lite"/>
    </source>
</evidence>
<feature type="region of interest" description="Disordered" evidence="1">
    <location>
        <begin position="227"/>
        <end position="262"/>
    </location>
</feature>
<dbReference type="Proteomes" id="UP000011087">
    <property type="component" value="Unassembled WGS sequence"/>
</dbReference>
<evidence type="ECO:0000313" key="4">
    <source>
        <dbReference type="Proteomes" id="UP000011087"/>
    </source>
</evidence>
<gene>
    <name evidence="2" type="ORF">GUITHDRAFT_154714</name>
</gene>
<dbReference type="PaxDb" id="55529-EKX38462"/>
<protein>
    <submittedName>
        <fullName evidence="2 3">Uncharacterized protein</fullName>
    </submittedName>
</protein>
<dbReference type="EnsemblProtists" id="EKX38462">
    <property type="protein sequence ID" value="EKX38462"/>
    <property type="gene ID" value="GUITHDRAFT_154714"/>
</dbReference>
<feature type="compositionally biased region" description="Basic and acidic residues" evidence="1">
    <location>
        <begin position="182"/>
        <end position="192"/>
    </location>
</feature>
<dbReference type="EMBL" id="JH993048">
    <property type="protein sequence ID" value="EKX38462.1"/>
    <property type="molecule type" value="Genomic_DNA"/>
</dbReference>
<dbReference type="GeneID" id="17295213"/>